<dbReference type="EMBL" id="JAAATX020000004">
    <property type="protein sequence ID" value="MBU9697520.1"/>
    <property type="molecule type" value="Genomic_DNA"/>
</dbReference>
<dbReference type="PANTHER" id="PTHR30024">
    <property type="entry name" value="ALIPHATIC SULFONATES-BINDING PROTEIN-RELATED"/>
    <property type="match status" value="1"/>
</dbReference>
<keyword evidence="3" id="KW-0732">Signal</keyword>
<name>A0ABS6J194_9RHOB</name>
<gene>
    <name evidence="4" type="ORF">GU927_006635</name>
</gene>
<evidence type="ECO:0000313" key="5">
    <source>
        <dbReference type="Proteomes" id="UP000731907"/>
    </source>
</evidence>
<dbReference type="PANTHER" id="PTHR30024:SF47">
    <property type="entry name" value="TAURINE-BINDING PERIPLASMIC PROTEIN"/>
    <property type="match status" value="1"/>
</dbReference>
<protein>
    <submittedName>
        <fullName evidence="4">ABC transporter substrate-binding protein</fullName>
    </submittedName>
</protein>
<evidence type="ECO:0000256" key="2">
    <source>
        <dbReference type="ARBA" id="ARBA00010742"/>
    </source>
</evidence>
<comment type="caution">
    <text evidence="4">The sequence shown here is derived from an EMBL/GenBank/DDBJ whole genome shotgun (WGS) entry which is preliminary data.</text>
</comment>
<dbReference type="RefSeq" id="WP_161761568.1">
    <property type="nucleotide sequence ID" value="NZ_JAAATX020000004.1"/>
</dbReference>
<dbReference type="Proteomes" id="UP000731907">
    <property type="component" value="Unassembled WGS sequence"/>
</dbReference>
<dbReference type="Gene3D" id="3.40.190.10">
    <property type="entry name" value="Periplasmic binding protein-like II"/>
    <property type="match status" value="1"/>
</dbReference>
<comment type="subcellular location">
    <subcellularLocation>
        <location evidence="1">Periplasm</location>
    </subcellularLocation>
</comment>
<keyword evidence="5" id="KW-1185">Reference proteome</keyword>
<dbReference type="PROSITE" id="PS51257">
    <property type="entry name" value="PROKAR_LIPOPROTEIN"/>
    <property type="match status" value="1"/>
</dbReference>
<dbReference type="SUPFAM" id="SSF53850">
    <property type="entry name" value="Periplasmic binding protein-like II"/>
    <property type="match status" value="1"/>
</dbReference>
<evidence type="ECO:0000256" key="3">
    <source>
        <dbReference type="ARBA" id="ARBA00022729"/>
    </source>
</evidence>
<proteinExistence type="inferred from homology"/>
<sequence>MFIQRFWPHAGFSVFATACTVVLTSESAHANHDEIRIATNVWPGYEPLYLIGAHAPSDASRPLELVRYWNASEVTSALEIGLVDMAALTLDEAVSSAARGTELVVVAVTDISSGADVICTTTPDAAVRDRVYAHESTALGEYFLYLYLSRNGLALSDVTRVNASVDEHLDLLVAGTADTFLTFNPFASDLVAAGCAPIFDSSQLGPAIIDVLVVRKERYDDRMQGDVAAMMRSFQEIAGRIRAKDPELVPALAAGLGVAEDDVYAQYDGLTLPTAAEGEAILAAESFRRLVSGIHGWLVETGRSDLALPDLLDRIEPHGTGR</sequence>
<evidence type="ECO:0000256" key="1">
    <source>
        <dbReference type="ARBA" id="ARBA00004418"/>
    </source>
</evidence>
<comment type="similarity">
    <text evidence="2">Belongs to the bacterial solute-binding protein SsuA/TauA family.</text>
</comment>
<dbReference type="Pfam" id="PF13379">
    <property type="entry name" value="NMT1_2"/>
    <property type="match status" value="1"/>
</dbReference>
<reference evidence="4 5" key="1">
    <citation type="submission" date="2021-06" db="EMBL/GenBank/DDBJ databases">
        <title>Rhodobacteraceae bacterium strain HSP-20.</title>
        <authorList>
            <person name="Chen W.-M."/>
        </authorList>
    </citation>
    <scope>NUCLEOTIDE SEQUENCE [LARGE SCALE GENOMIC DNA]</scope>
    <source>
        <strain evidence="4 5">HSP-20</strain>
    </source>
</reference>
<accession>A0ABS6J194</accession>
<organism evidence="4 5">
    <name type="scientific">Paragemmobacter amnigenus</name>
    <dbReference type="NCBI Taxonomy" id="2852097"/>
    <lineage>
        <taxon>Bacteria</taxon>
        <taxon>Pseudomonadati</taxon>
        <taxon>Pseudomonadota</taxon>
        <taxon>Alphaproteobacteria</taxon>
        <taxon>Rhodobacterales</taxon>
        <taxon>Paracoccaceae</taxon>
        <taxon>Paragemmobacter</taxon>
    </lineage>
</organism>
<evidence type="ECO:0000313" key="4">
    <source>
        <dbReference type="EMBL" id="MBU9697520.1"/>
    </source>
</evidence>